<dbReference type="Proteomes" id="UP000284842">
    <property type="component" value="Unassembled WGS sequence"/>
</dbReference>
<dbReference type="InterPro" id="IPR050904">
    <property type="entry name" value="Adhesion/Biosynth-related"/>
</dbReference>
<feature type="region of interest" description="Disordered" evidence="1">
    <location>
        <begin position="115"/>
        <end position="134"/>
    </location>
</feature>
<dbReference type="PANTHER" id="PTHR10900">
    <property type="entry name" value="PERIOSTIN-RELATED"/>
    <property type="match status" value="1"/>
</dbReference>
<feature type="compositionally biased region" description="Gly residues" evidence="1">
    <location>
        <begin position="183"/>
        <end position="195"/>
    </location>
</feature>
<dbReference type="SMART" id="SM00554">
    <property type="entry name" value="FAS1"/>
    <property type="match status" value="2"/>
</dbReference>
<organism evidence="4 5">
    <name type="scientific">Panaeolus cyanescens</name>
    <dbReference type="NCBI Taxonomy" id="181874"/>
    <lineage>
        <taxon>Eukaryota</taxon>
        <taxon>Fungi</taxon>
        <taxon>Dikarya</taxon>
        <taxon>Basidiomycota</taxon>
        <taxon>Agaricomycotina</taxon>
        <taxon>Agaricomycetes</taxon>
        <taxon>Agaricomycetidae</taxon>
        <taxon>Agaricales</taxon>
        <taxon>Agaricineae</taxon>
        <taxon>Galeropsidaceae</taxon>
        <taxon>Panaeolus</taxon>
    </lineage>
</organism>
<feature type="domain" description="FAS1" evidence="3">
    <location>
        <begin position="305"/>
        <end position="456"/>
    </location>
</feature>
<feature type="compositionally biased region" description="Gly residues" evidence="1">
    <location>
        <begin position="157"/>
        <end position="168"/>
    </location>
</feature>
<dbReference type="InterPro" id="IPR000782">
    <property type="entry name" value="FAS1_domain"/>
</dbReference>
<dbReference type="Pfam" id="PF02469">
    <property type="entry name" value="Fasciclin"/>
    <property type="match status" value="2"/>
</dbReference>
<evidence type="ECO:0000313" key="4">
    <source>
        <dbReference type="EMBL" id="PPQ74235.1"/>
    </source>
</evidence>
<dbReference type="PROSITE" id="PS50213">
    <property type="entry name" value="FAS1"/>
    <property type="match status" value="2"/>
</dbReference>
<feature type="signal peptide" evidence="2">
    <location>
        <begin position="1"/>
        <end position="23"/>
    </location>
</feature>
<keyword evidence="5" id="KW-1185">Reference proteome</keyword>
<dbReference type="InParanoid" id="A0A409W6Z2"/>
<accession>A0A409W6Z2</accession>
<dbReference type="PANTHER" id="PTHR10900:SF77">
    <property type="entry name" value="FI19380P1"/>
    <property type="match status" value="1"/>
</dbReference>
<evidence type="ECO:0000259" key="3">
    <source>
        <dbReference type="PROSITE" id="PS50213"/>
    </source>
</evidence>
<reference evidence="4 5" key="1">
    <citation type="journal article" date="2018" name="Evol. Lett.">
        <title>Horizontal gene cluster transfer increased hallucinogenic mushroom diversity.</title>
        <authorList>
            <person name="Reynolds H.T."/>
            <person name="Vijayakumar V."/>
            <person name="Gluck-Thaler E."/>
            <person name="Korotkin H.B."/>
            <person name="Matheny P.B."/>
            <person name="Slot J.C."/>
        </authorList>
    </citation>
    <scope>NUCLEOTIDE SEQUENCE [LARGE SCALE GENOMIC DNA]</scope>
    <source>
        <strain evidence="4 5">2629</strain>
    </source>
</reference>
<dbReference type="GO" id="GO:0005615">
    <property type="term" value="C:extracellular space"/>
    <property type="evidence" value="ECO:0007669"/>
    <property type="project" value="TreeGrafter"/>
</dbReference>
<comment type="caution">
    <text evidence="4">The sequence shown here is derived from an EMBL/GenBank/DDBJ whole genome shotgun (WGS) entry which is preliminary data.</text>
</comment>
<feature type="compositionally biased region" description="Gly residues" evidence="1">
    <location>
        <begin position="487"/>
        <end position="498"/>
    </location>
</feature>
<proteinExistence type="predicted"/>
<sequence length="584" mass="57930">MHFSRSQLAAVLPLLAAVSPALAQGSDQGGFAQQFTSALQQAGFTQLANVINQLNSSDAGQRLLSQISNNGQNFTLFAPSDQALQSLPGDVSGDQERLADTLSYHFVHGGFQNSSSLPGGGGGGGGGGAGGGGGGGGPGNGTCTQFVACPSGSPAGGGPGGGGGGPGSGTCCSSTGTPTGTPTGTGGGAGGGGGPPSTPPGSPSATATGSLFKQLFGRQDNGTSGSSGPQPYSGIYPNVTIGRTLLNDSDLVQLEGNKSQVLAWTRSGEQGNITILNQIQNITVVNSTTWQNFLISGIDGVLTPPGDLQTALQAVNATAALTFVSQAQLPQQQGGNDSATDVLDDARGLTFFVPNNEAFTSQINQTLQGLQNNQSAITTLLENHYINGTTIYSPQIRRMISVHGQANATTAAGEPLTFSSNDTGIFVSGSNGTTAQIVRPDVLLKNGVVHIVDSVFFNEESDEGTAASAYESASQSAAQASTTETGPVGGIAGGGGATETGSQTQSTQSSSSTESSSSSMESSSGSQSETATSASSDQTVTATASVGLLRSRVVASDASAIRSSLTGPMVALAASVAGAFVLVV</sequence>
<name>A0A409W6Z2_9AGAR</name>
<feature type="compositionally biased region" description="Low complexity" evidence="1">
    <location>
        <begin position="169"/>
        <end position="182"/>
    </location>
</feature>
<feature type="compositionally biased region" description="Low complexity" evidence="1">
    <location>
        <begin position="499"/>
        <end position="536"/>
    </location>
</feature>
<dbReference type="PRINTS" id="PR01228">
    <property type="entry name" value="EGGSHELL"/>
</dbReference>
<dbReference type="SUPFAM" id="SSF82153">
    <property type="entry name" value="FAS1 domain"/>
    <property type="match status" value="2"/>
</dbReference>
<feature type="domain" description="FAS1" evidence="3">
    <location>
        <begin position="31"/>
        <end position="107"/>
    </location>
</feature>
<evidence type="ECO:0000256" key="1">
    <source>
        <dbReference type="SAM" id="MobiDB-lite"/>
    </source>
</evidence>
<dbReference type="AlphaFoldDB" id="A0A409W6Z2"/>
<dbReference type="STRING" id="181874.A0A409W6Z2"/>
<feature type="region of interest" description="Disordered" evidence="1">
    <location>
        <begin position="477"/>
        <end position="539"/>
    </location>
</feature>
<dbReference type="OrthoDB" id="286301at2759"/>
<evidence type="ECO:0000256" key="2">
    <source>
        <dbReference type="SAM" id="SignalP"/>
    </source>
</evidence>
<dbReference type="InterPro" id="IPR036378">
    <property type="entry name" value="FAS1_dom_sf"/>
</dbReference>
<keyword evidence="2" id="KW-0732">Signal</keyword>
<dbReference type="EMBL" id="NHTK01005767">
    <property type="protein sequence ID" value="PPQ74235.1"/>
    <property type="molecule type" value="Genomic_DNA"/>
</dbReference>
<feature type="region of interest" description="Disordered" evidence="1">
    <location>
        <begin position="157"/>
        <end position="208"/>
    </location>
</feature>
<feature type="chain" id="PRO_5019377955" description="FAS1 domain-containing protein" evidence="2">
    <location>
        <begin position="24"/>
        <end position="584"/>
    </location>
</feature>
<feature type="compositionally biased region" description="Gly residues" evidence="1">
    <location>
        <begin position="118"/>
        <end position="134"/>
    </location>
</feature>
<evidence type="ECO:0000313" key="5">
    <source>
        <dbReference type="Proteomes" id="UP000284842"/>
    </source>
</evidence>
<gene>
    <name evidence="4" type="ORF">CVT24_001106</name>
</gene>
<protein>
    <recommendedName>
        <fullName evidence="3">FAS1 domain-containing protein</fullName>
    </recommendedName>
</protein>
<dbReference type="Gene3D" id="2.30.180.10">
    <property type="entry name" value="FAS1 domain"/>
    <property type="match status" value="2"/>
</dbReference>